<evidence type="ECO:0000256" key="4">
    <source>
        <dbReference type="ARBA" id="ARBA00022490"/>
    </source>
</evidence>
<feature type="compositionally biased region" description="Basic residues" evidence="13">
    <location>
        <begin position="1"/>
        <end position="12"/>
    </location>
</feature>
<dbReference type="InterPro" id="IPR033585">
    <property type="entry name" value="DRC12-like"/>
</dbReference>
<keyword evidence="15" id="KW-1185">Reference proteome</keyword>
<evidence type="ECO:0000313" key="15">
    <source>
        <dbReference type="Proteomes" id="UP000465112"/>
    </source>
</evidence>
<keyword evidence="5" id="KW-0282">Flagellum</keyword>
<evidence type="ECO:0000256" key="5">
    <source>
        <dbReference type="ARBA" id="ARBA00022846"/>
    </source>
</evidence>
<feature type="coiled-coil region" evidence="12">
    <location>
        <begin position="47"/>
        <end position="156"/>
    </location>
</feature>
<proteinExistence type="inferred from homology"/>
<comment type="caution">
    <text evidence="14">The sequence shown here is derived from an EMBL/GenBank/DDBJ whole genome shotgun (WGS) entry which is preliminary data.</text>
</comment>
<comment type="subcellular location">
    <subcellularLocation>
        <location evidence="2">Cytoplasm</location>
        <location evidence="2">Cytoskeleton</location>
        <location evidence="2">Flagellum axoneme</location>
    </subcellularLocation>
</comment>
<gene>
    <name evidence="14" type="ORF">PFLUV_G00022090</name>
</gene>
<evidence type="ECO:0000256" key="10">
    <source>
        <dbReference type="ARBA" id="ARBA00044754"/>
    </source>
</evidence>
<dbReference type="EMBL" id="VHII01000002">
    <property type="protein sequence ID" value="KAF1394012.1"/>
    <property type="molecule type" value="Genomic_DNA"/>
</dbReference>
<dbReference type="AlphaFoldDB" id="A0A6A5FR90"/>
<evidence type="ECO:0000256" key="1">
    <source>
        <dbReference type="ARBA" id="ARBA00003029"/>
    </source>
</evidence>
<comment type="subunit">
    <text evidence="3">Component of the nexin-dynein regulatory complex (N-DRC).</text>
</comment>
<evidence type="ECO:0000256" key="12">
    <source>
        <dbReference type="SAM" id="Coils"/>
    </source>
</evidence>
<comment type="function">
    <text evidence="1">Component of the nexin-dynein regulatory complex (N-DRC), a key regulator of ciliary/flagellar motility which maintains the alignment and integrity of the distal axoneme and regulates microtubule sliding in motile axonemes.</text>
</comment>
<dbReference type="SUPFAM" id="SSF58113">
    <property type="entry name" value="Apolipoprotein A-I"/>
    <property type="match status" value="1"/>
</dbReference>
<dbReference type="OrthoDB" id="10264405at2759"/>
<protein>
    <recommendedName>
        <fullName evidence="11">Dynein regulatory complex protein 12</fullName>
    </recommendedName>
</protein>
<keyword evidence="8" id="KW-0206">Cytoskeleton</keyword>
<comment type="similarity">
    <text evidence="10">Belongs to the DRC12 family.</text>
</comment>
<sequence length="208" mass="24684">MPPKKKTKKITKKNPEKSENDLEAKYRRSILDVAILQDHIALQCESAIKVQSDRNDLRRRLRDMEQKLQHERQDHRDVNSDLSRQYKTMQTELTNKAKRMEKEVSQLKEDLVLCQEELRKEKREREQVQQEKDAIIADLQHKLDNMETDYEKILHETLDSLTSQLSVARRGWEDKSTTLHQNYKELLSDFGLNALHIEKTNESSCFSH</sequence>
<evidence type="ECO:0000256" key="11">
    <source>
        <dbReference type="ARBA" id="ARBA00044800"/>
    </source>
</evidence>
<organism evidence="14 15">
    <name type="scientific">Perca fluviatilis</name>
    <name type="common">European perch</name>
    <dbReference type="NCBI Taxonomy" id="8168"/>
    <lineage>
        <taxon>Eukaryota</taxon>
        <taxon>Metazoa</taxon>
        <taxon>Chordata</taxon>
        <taxon>Craniata</taxon>
        <taxon>Vertebrata</taxon>
        <taxon>Euteleostomi</taxon>
        <taxon>Actinopterygii</taxon>
        <taxon>Neopterygii</taxon>
        <taxon>Teleostei</taxon>
        <taxon>Neoteleostei</taxon>
        <taxon>Acanthomorphata</taxon>
        <taxon>Eupercaria</taxon>
        <taxon>Perciformes</taxon>
        <taxon>Percoidei</taxon>
        <taxon>Percidae</taxon>
        <taxon>Percinae</taxon>
        <taxon>Perca</taxon>
    </lineage>
</organism>
<keyword evidence="9" id="KW-0966">Cell projection</keyword>
<evidence type="ECO:0000256" key="2">
    <source>
        <dbReference type="ARBA" id="ARBA00004611"/>
    </source>
</evidence>
<dbReference type="PANTHER" id="PTHR28656:SF1">
    <property type="entry name" value="COILED-COIL DOMAIN-CONTAINING PROTEIN 153"/>
    <property type="match status" value="1"/>
</dbReference>
<evidence type="ECO:0000256" key="7">
    <source>
        <dbReference type="ARBA" id="ARBA00023069"/>
    </source>
</evidence>
<keyword evidence="4" id="KW-0963">Cytoplasm</keyword>
<dbReference type="Proteomes" id="UP000465112">
    <property type="component" value="Chromosome 2"/>
</dbReference>
<reference evidence="14 15" key="1">
    <citation type="submission" date="2019-06" db="EMBL/GenBank/DDBJ databases">
        <title>A chromosome-scale genome assembly of the European perch, Perca fluviatilis.</title>
        <authorList>
            <person name="Roques C."/>
            <person name="Zahm M."/>
            <person name="Cabau C."/>
            <person name="Klopp C."/>
            <person name="Bouchez O."/>
            <person name="Donnadieu C."/>
            <person name="Kuhl H."/>
            <person name="Gislard M."/>
            <person name="Guendouz S."/>
            <person name="Journot L."/>
            <person name="Haffray P."/>
            <person name="Bestin A."/>
            <person name="Morvezen R."/>
            <person name="Feron R."/>
            <person name="Wen M."/>
            <person name="Jouanno E."/>
            <person name="Herpin A."/>
            <person name="Schartl M."/>
            <person name="Postlethwait J."/>
            <person name="Schaerlinger B."/>
            <person name="Chardard D."/>
            <person name="Lecocq T."/>
            <person name="Poncet C."/>
            <person name="Jaffrelo L."/>
            <person name="Lampietro C."/>
            <person name="Guiguen Y."/>
        </authorList>
    </citation>
    <scope>NUCLEOTIDE SEQUENCE [LARGE SCALE GENOMIC DNA]</scope>
    <source>
        <tissue evidence="14">Blood</tissue>
    </source>
</reference>
<feature type="region of interest" description="Disordered" evidence="13">
    <location>
        <begin position="1"/>
        <end position="21"/>
    </location>
</feature>
<accession>A0A6A5FR90</accession>
<name>A0A6A5FR90_PERFL</name>
<evidence type="ECO:0000256" key="6">
    <source>
        <dbReference type="ARBA" id="ARBA00023054"/>
    </source>
</evidence>
<evidence type="ECO:0000313" key="14">
    <source>
        <dbReference type="EMBL" id="KAF1394012.1"/>
    </source>
</evidence>
<evidence type="ECO:0000256" key="9">
    <source>
        <dbReference type="ARBA" id="ARBA00023273"/>
    </source>
</evidence>
<evidence type="ECO:0000256" key="8">
    <source>
        <dbReference type="ARBA" id="ARBA00023212"/>
    </source>
</evidence>
<keyword evidence="7" id="KW-0969">Cilium</keyword>
<evidence type="ECO:0000256" key="13">
    <source>
        <dbReference type="SAM" id="MobiDB-lite"/>
    </source>
</evidence>
<keyword evidence="6 12" id="KW-0175">Coiled coil</keyword>
<evidence type="ECO:0000256" key="3">
    <source>
        <dbReference type="ARBA" id="ARBA00011248"/>
    </source>
</evidence>
<dbReference type="PANTHER" id="PTHR28656">
    <property type="entry name" value="COILED-COIL DOMAIN-CONTAINING PROTEIN 153"/>
    <property type="match status" value="1"/>
</dbReference>